<feature type="domain" description="Type II CBASS E2 protein" evidence="1">
    <location>
        <begin position="26"/>
        <end position="146"/>
    </location>
</feature>
<dbReference type="Pfam" id="PF26395">
    <property type="entry name" value="E2-CBASS"/>
    <property type="match status" value="1"/>
</dbReference>
<dbReference type="InterPro" id="IPR058588">
    <property type="entry name" value="E2-CBASS"/>
</dbReference>
<name>A0A1N6HMD7_9FLAO</name>
<dbReference type="RefSeq" id="WP_074230770.1">
    <property type="nucleotide sequence ID" value="NZ_FSRQ01000002.1"/>
</dbReference>
<evidence type="ECO:0000313" key="2">
    <source>
        <dbReference type="EMBL" id="SIO20805.1"/>
    </source>
</evidence>
<organism evidence="2 3">
    <name type="scientific">Chryseobacterium scophthalmum</name>
    <dbReference type="NCBI Taxonomy" id="59733"/>
    <lineage>
        <taxon>Bacteria</taxon>
        <taxon>Pseudomonadati</taxon>
        <taxon>Bacteroidota</taxon>
        <taxon>Flavobacteriia</taxon>
        <taxon>Flavobacteriales</taxon>
        <taxon>Weeksellaceae</taxon>
        <taxon>Chryseobacterium group</taxon>
        <taxon>Chryseobacterium</taxon>
    </lineage>
</organism>
<dbReference type="AlphaFoldDB" id="A0A1N6HMD7"/>
<protein>
    <recommendedName>
        <fullName evidence="1">Type II CBASS E2 protein domain-containing protein</fullName>
    </recommendedName>
</protein>
<gene>
    <name evidence="2" type="ORF">SAMN05421769_2654</name>
</gene>
<evidence type="ECO:0000313" key="3">
    <source>
        <dbReference type="Proteomes" id="UP000184782"/>
    </source>
</evidence>
<evidence type="ECO:0000259" key="1">
    <source>
        <dbReference type="Pfam" id="PF26395"/>
    </source>
</evidence>
<proteinExistence type="predicted"/>
<dbReference type="STRING" id="59733.SAMN05421769_2654"/>
<dbReference type="Proteomes" id="UP000184782">
    <property type="component" value="Unassembled WGS sequence"/>
</dbReference>
<accession>A0A1N6HMD7</accession>
<sequence length="151" mass="18335">MNLITILEENKKKQQRKNWYPYLLSQQMMLEHNFQWLTVSINPKKKALEGNGTIIISGKSYRINILYSPFFPFRYDRVFITNQKIEYNDDIHLYGDLSLCLYHPVKDVPILQNIPLYKIIPWISEWIVFYEQWKIYGVWLGKEIKHRRIPI</sequence>
<dbReference type="EMBL" id="FSRQ01000002">
    <property type="protein sequence ID" value="SIO20805.1"/>
    <property type="molecule type" value="Genomic_DNA"/>
</dbReference>
<keyword evidence="3" id="KW-1185">Reference proteome</keyword>
<reference evidence="3" key="1">
    <citation type="submission" date="2016-12" db="EMBL/GenBank/DDBJ databases">
        <authorList>
            <person name="Varghese N."/>
            <person name="Submissions S."/>
        </authorList>
    </citation>
    <scope>NUCLEOTIDE SEQUENCE [LARGE SCALE GENOMIC DNA]</scope>
    <source>
        <strain evidence="3">DSM 16779</strain>
    </source>
</reference>
<dbReference type="OrthoDB" id="4736406at2"/>